<gene>
    <name evidence="1" type="ORF">S01H1_43971</name>
</gene>
<dbReference type="AlphaFoldDB" id="X0UWZ2"/>
<comment type="caution">
    <text evidence="1">The sequence shown here is derived from an EMBL/GenBank/DDBJ whole genome shotgun (WGS) entry which is preliminary data.</text>
</comment>
<name>X0UWZ2_9ZZZZ</name>
<protein>
    <submittedName>
        <fullName evidence="1">Uncharacterized protein</fullName>
    </submittedName>
</protein>
<accession>X0UWZ2</accession>
<reference evidence="1" key="1">
    <citation type="journal article" date="2014" name="Front. Microbiol.">
        <title>High frequency of phylogenetically diverse reductive dehalogenase-homologous genes in deep subseafloor sedimentary metagenomes.</title>
        <authorList>
            <person name="Kawai M."/>
            <person name="Futagami T."/>
            <person name="Toyoda A."/>
            <person name="Takaki Y."/>
            <person name="Nishi S."/>
            <person name="Hori S."/>
            <person name="Arai W."/>
            <person name="Tsubouchi T."/>
            <person name="Morono Y."/>
            <person name="Uchiyama I."/>
            <person name="Ito T."/>
            <person name="Fujiyama A."/>
            <person name="Inagaki F."/>
            <person name="Takami H."/>
        </authorList>
    </citation>
    <scope>NUCLEOTIDE SEQUENCE</scope>
    <source>
        <strain evidence="1">Expedition CK06-06</strain>
    </source>
</reference>
<sequence length="100" mass="10424">MLSKYVKQKHTADKAAAVTGPVVVYAVQVHANGADGDVELCDALTDTSSDELSYSALNGDTLFFDYEPLGGVAFVTGLTVDVTGTGANVVIWTDVKQTPA</sequence>
<evidence type="ECO:0000313" key="1">
    <source>
        <dbReference type="EMBL" id="GAG03712.1"/>
    </source>
</evidence>
<dbReference type="EMBL" id="BARS01028031">
    <property type="protein sequence ID" value="GAG03712.1"/>
    <property type="molecule type" value="Genomic_DNA"/>
</dbReference>
<proteinExistence type="predicted"/>
<organism evidence="1">
    <name type="scientific">marine sediment metagenome</name>
    <dbReference type="NCBI Taxonomy" id="412755"/>
    <lineage>
        <taxon>unclassified sequences</taxon>
        <taxon>metagenomes</taxon>
        <taxon>ecological metagenomes</taxon>
    </lineage>
</organism>